<evidence type="ECO:0000313" key="3">
    <source>
        <dbReference type="Proteomes" id="UP001178507"/>
    </source>
</evidence>
<feature type="region of interest" description="Disordered" evidence="1">
    <location>
        <begin position="33"/>
        <end position="84"/>
    </location>
</feature>
<proteinExistence type="predicted"/>
<dbReference type="AlphaFoldDB" id="A0AA36JBX7"/>
<name>A0AA36JBX7_9DINO</name>
<gene>
    <name evidence="2" type="ORF">EVOR1521_LOCUS25138</name>
</gene>
<evidence type="ECO:0000313" key="2">
    <source>
        <dbReference type="EMBL" id="CAJ1402193.1"/>
    </source>
</evidence>
<evidence type="ECO:0000256" key="1">
    <source>
        <dbReference type="SAM" id="MobiDB-lite"/>
    </source>
</evidence>
<sequence length="205" mass="22168">MNTSPGAHDSIREQLCQIEQSLGVCHVAEVQAWHRKPPQPSRSPAPPTGLATRSRSSQRPNPRIETEKPQQVQSHLASAPAVPSSDCDLDGHFMDKLDAAVDQMIKGSVRRLTYGEKVELGPAGPPKDQGASLMKAAPRLPLQLAEIRQQLRQLTLDCDRLQALAGDIPEEEAEPLESVEAEHASAISSASRLLDALSSDPDPEL</sequence>
<feature type="compositionally biased region" description="Polar residues" evidence="1">
    <location>
        <begin position="51"/>
        <end position="60"/>
    </location>
</feature>
<feature type="compositionally biased region" description="Pro residues" evidence="1">
    <location>
        <begin position="38"/>
        <end position="47"/>
    </location>
</feature>
<protein>
    <submittedName>
        <fullName evidence="2">Uncharacterized protein</fullName>
    </submittedName>
</protein>
<dbReference type="EMBL" id="CAUJNA010003442">
    <property type="protein sequence ID" value="CAJ1402193.1"/>
    <property type="molecule type" value="Genomic_DNA"/>
</dbReference>
<comment type="caution">
    <text evidence="2">The sequence shown here is derived from an EMBL/GenBank/DDBJ whole genome shotgun (WGS) entry which is preliminary data.</text>
</comment>
<reference evidence="2" key="1">
    <citation type="submission" date="2023-08" db="EMBL/GenBank/DDBJ databases">
        <authorList>
            <person name="Chen Y."/>
            <person name="Shah S."/>
            <person name="Dougan E. K."/>
            <person name="Thang M."/>
            <person name="Chan C."/>
        </authorList>
    </citation>
    <scope>NUCLEOTIDE SEQUENCE</scope>
</reference>
<organism evidence="2 3">
    <name type="scientific">Effrenium voratum</name>
    <dbReference type="NCBI Taxonomy" id="2562239"/>
    <lineage>
        <taxon>Eukaryota</taxon>
        <taxon>Sar</taxon>
        <taxon>Alveolata</taxon>
        <taxon>Dinophyceae</taxon>
        <taxon>Suessiales</taxon>
        <taxon>Symbiodiniaceae</taxon>
        <taxon>Effrenium</taxon>
    </lineage>
</organism>
<dbReference type="Proteomes" id="UP001178507">
    <property type="component" value="Unassembled WGS sequence"/>
</dbReference>
<accession>A0AA36JBX7</accession>
<keyword evidence="3" id="KW-1185">Reference proteome</keyword>